<dbReference type="InterPro" id="IPR005174">
    <property type="entry name" value="KIB1-4_b-propeller"/>
</dbReference>
<proteinExistence type="predicted"/>
<feature type="domain" description="F-box" evidence="1">
    <location>
        <begin position="26"/>
        <end position="78"/>
    </location>
</feature>
<evidence type="ECO:0000313" key="2">
    <source>
        <dbReference type="EMBL" id="KAK9176395.1"/>
    </source>
</evidence>
<dbReference type="PANTHER" id="PTHR44259:SF87">
    <property type="entry name" value="F-BOX DOMAIN-CONTAINING PROTEIN"/>
    <property type="match status" value="1"/>
</dbReference>
<sequence length="488" mass="55464">MSLALRYSDFMETILRQHKSHNIEEARNWEQLPSELVVKIVQKLDLADSIRLSVVCKHWRLIVKENKQRNAQVPWLMLPHDRHDTSNCSNFLRFVDMSDGVFYNIKLPPNIVPGGGWCCCGSSKGWLAIISMVEKGHPKSKSKSKFDPKLFLFNPISGIQVPLPSIATIPSFATFLDNLEFGYDHNNVTELANFIKRVELLPSSSSAVDVDARNCIVAAATTTALYIDDELELALCKPGDTKWTIFDKETEEEDDDKFISDILFYNGELHVLVLCKHEVISFEIHTKYIMVGDHDHQVILRFIPNNWMSLLPTIDTIWDPEDESEHLAWILPYLVESSQGELLIVHKIMDTVFSDGEDEEAAEGEGVMIYKKLIRFEVFKIDPISSDTMRFTKLNSLDNQTLCVSKPSTSLSVPVAAGDDDIGILKKNCIYFVDDSNYVPNPSRGSGMFQLEDGRIQRFIPTRIPIQYYPTNCMTWFSPNLKIASMGD</sequence>
<dbReference type="SMART" id="SM00256">
    <property type="entry name" value="FBOX"/>
    <property type="match status" value="1"/>
</dbReference>
<dbReference type="CDD" id="cd09917">
    <property type="entry name" value="F-box_SF"/>
    <property type="match status" value="1"/>
</dbReference>
<evidence type="ECO:0000313" key="3">
    <source>
        <dbReference type="Proteomes" id="UP001428341"/>
    </source>
</evidence>
<dbReference type="PROSITE" id="PS50181">
    <property type="entry name" value="FBOX"/>
    <property type="match status" value="1"/>
</dbReference>
<dbReference type="EMBL" id="JBCGBO010000025">
    <property type="protein sequence ID" value="KAK9176395.1"/>
    <property type="molecule type" value="Genomic_DNA"/>
</dbReference>
<protein>
    <recommendedName>
        <fullName evidence="1">F-box domain-containing protein</fullName>
    </recommendedName>
</protein>
<dbReference type="SUPFAM" id="SSF81383">
    <property type="entry name" value="F-box domain"/>
    <property type="match status" value="1"/>
</dbReference>
<accession>A0AAP0LMM7</accession>
<dbReference type="InterPro" id="IPR001810">
    <property type="entry name" value="F-box_dom"/>
</dbReference>
<name>A0AAP0LMM7_9ROSI</name>
<comment type="caution">
    <text evidence="2">The sequence shown here is derived from an EMBL/GenBank/DDBJ whole genome shotgun (WGS) entry which is preliminary data.</text>
</comment>
<organism evidence="2 3">
    <name type="scientific">Citrus x changshan-huyou</name>
    <dbReference type="NCBI Taxonomy" id="2935761"/>
    <lineage>
        <taxon>Eukaryota</taxon>
        <taxon>Viridiplantae</taxon>
        <taxon>Streptophyta</taxon>
        <taxon>Embryophyta</taxon>
        <taxon>Tracheophyta</taxon>
        <taxon>Spermatophyta</taxon>
        <taxon>Magnoliopsida</taxon>
        <taxon>eudicotyledons</taxon>
        <taxon>Gunneridae</taxon>
        <taxon>Pentapetalae</taxon>
        <taxon>rosids</taxon>
        <taxon>malvids</taxon>
        <taxon>Sapindales</taxon>
        <taxon>Rutaceae</taxon>
        <taxon>Aurantioideae</taxon>
        <taxon>Citrus</taxon>
    </lineage>
</organism>
<dbReference type="Pfam" id="PF03478">
    <property type="entry name" value="Beta-prop_KIB1-4"/>
    <property type="match status" value="1"/>
</dbReference>
<gene>
    <name evidence="2" type="ORF">WN944_028412</name>
</gene>
<dbReference type="Gene3D" id="1.20.1280.50">
    <property type="match status" value="1"/>
</dbReference>
<dbReference type="Pfam" id="PF00646">
    <property type="entry name" value="F-box"/>
    <property type="match status" value="1"/>
</dbReference>
<reference evidence="2 3" key="1">
    <citation type="submission" date="2024-05" db="EMBL/GenBank/DDBJ databases">
        <title>Haplotype-resolved chromosome-level genome assembly of Huyou (Citrus changshanensis).</title>
        <authorList>
            <person name="Miao C."/>
            <person name="Chen W."/>
            <person name="Wu Y."/>
            <person name="Wang L."/>
            <person name="Zhao S."/>
            <person name="Grierson D."/>
            <person name="Xu C."/>
            <person name="Chen K."/>
        </authorList>
    </citation>
    <scope>NUCLEOTIDE SEQUENCE [LARGE SCALE GENOMIC DNA]</scope>
    <source>
        <strain evidence="2">01-14</strain>
        <tissue evidence="2">Leaf</tissue>
    </source>
</reference>
<evidence type="ECO:0000259" key="1">
    <source>
        <dbReference type="PROSITE" id="PS50181"/>
    </source>
</evidence>
<dbReference type="InterPro" id="IPR036047">
    <property type="entry name" value="F-box-like_dom_sf"/>
</dbReference>
<dbReference type="PANTHER" id="PTHR44259">
    <property type="entry name" value="OS07G0183000 PROTEIN-RELATED"/>
    <property type="match status" value="1"/>
</dbReference>
<dbReference type="Proteomes" id="UP001428341">
    <property type="component" value="Unassembled WGS sequence"/>
</dbReference>
<dbReference type="AlphaFoldDB" id="A0AAP0LMM7"/>
<dbReference type="InterPro" id="IPR050942">
    <property type="entry name" value="F-box_BR-signaling"/>
</dbReference>
<keyword evidence="3" id="KW-1185">Reference proteome</keyword>